<dbReference type="GO" id="GO:0016987">
    <property type="term" value="F:sigma factor activity"/>
    <property type="evidence" value="ECO:0007669"/>
    <property type="project" value="UniProtKB-KW"/>
</dbReference>
<evidence type="ECO:0000256" key="2">
    <source>
        <dbReference type="ARBA" id="ARBA00023015"/>
    </source>
</evidence>
<keyword evidence="8" id="KW-1185">Reference proteome</keyword>
<organism evidence="7 8">
    <name type="scientific">Terrihabitans soli</name>
    <dbReference type="NCBI Taxonomy" id="708113"/>
    <lineage>
        <taxon>Bacteria</taxon>
        <taxon>Pseudomonadati</taxon>
        <taxon>Pseudomonadota</taxon>
        <taxon>Alphaproteobacteria</taxon>
        <taxon>Hyphomicrobiales</taxon>
        <taxon>Terrihabitans</taxon>
    </lineage>
</organism>
<evidence type="ECO:0000313" key="7">
    <source>
        <dbReference type="EMBL" id="BCJ90948.1"/>
    </source>
</evidence>
<dbReference type="EMBL" id="AP023361">
    <property type="protein sequence ID" value="BCJ90948.1"/>
    <property type="molecule type" value="Genomic_DNA"/>
</dbReference>
<accession>A0A6S6QWP3</accession>
<dbReference type="InterPro" id="IPR007627">
    <property type="entry name" value="RNA_pol_sigma70_r2"/>
</dbReference>
<dbReference type="InterPro" id="IPR014284">
    <property type="entry name" value="RNA_pol_sigma-70_dom"/>
</dbReference>
<keyword evidence="3" id="KW-0731">Sigma factor</keyword>
<dbReference type="InterPro" id="IPR013325">
    <property type="entry name" value="RNA_pol_sigma_r2"/>
</dbReference>
<feature type="domain" description="RNA polymerase sigma-70 region 2" evidence="5">
    <location>
        <begin position="70"/>
        <end position="136"/>
    </location>
</feature>
<dbReference type="Pfam" id="PF08281">
    <property type="entry name" value="Sigma70_r4_2"/>
    <property type="match status" value="1"/>
</dbReference>
<evidence type="ECO:0000259" key="5">
    <source>
        <dbReference type="Pfam" id="PF04542"/>
    </source>
</evidence>
<keyword evidence="4" id="KW-0804">Transcription</keyword>
<proteinExistence type="inferred from homology"/>
<dbReference type="SUPFAM" id="SSF88659">
    <property type="entry name" value="Sigma3 and sigma4 domains of RNA polymerase sigma factors"/>
    <property type="match status" value="1"/>
</dbReference>
<dbReference type="AlphaFoldDB" id="A0A6S6QWP3"/>
<evidence type="ECO:0000256" key="4">
    <source>
        <dbReference type="ARBA" id="ARBA00023163"/>
    </source>
</evidence>
<name>A0A6S6QWP3_9HYPH</name>
<evidence type="ECO:0000259" key="6">
    <source>
        <dbReference type="Pfam" id="PF08281"/>
    </source>
</evidence>
<dbReference type="InterPro" id="IPR039425">
    <property type="entry name" value="RNA_pol_sigma-70-like"/>
</dbReference>
<feature type="domain" description="RNA polymerase sigma factor 70 region 4 type 2" evidence="6">
    <location>
        <begin position="166"/>
        <end position="218"/>
    </location>
</feature>
<dbReference type="PANTHER" id="PTHR43133:SF32">
    <property type="entry name" value="BLR3042 PROTEIN"/>
    <property type="match status" value="1"/>
</dbReference>
<dbReference type="RefSeq" id="WP_222874633.1">
    <property type="nucleotide sequence ID" value="NZ_AP023361.1"/>
</dbReference>
<evidence type="ECO:0000313" key="8">
    <source>
        <dbReference type="Proteomes" id="UP000515317"/>
    </source>
</evidence>
<protein>
    <submittedName>
        <fullName evidence="7">RNA polymerase sigma factor</fullName>
    </submittedName>
</protein>
<dbReference type="Gene3D" id="1.10.1740.10">
    <property type="match status" value="1"/>
</dbReference>
<reference evidence="7 8" key="1">
    <citation type="submission" date="2020-08" db="EMBL/GenBank/DDBJ databases">
        <title>Genome sequence of Rhizobiales bacterium strain IZ6.</title>
        <authorList>
            <person name="Nakai R."/>
            <person name="Naganuma T."/>
        </authorList>
    </citation>
    <scope>NUCLEOTIDE SEQUENCE [LARGE SCALE GENOMIC DNA]</scope>
    <source>
        <strain evidence="7 8">IZ6</strain>
    </source>
</reference>
<dbReference type="GO" id="GO:0003677">
    <property type="term" value="F:DNA binding"/>
    <property type="evidence" value="ECO:0007669"/>
    <property type="project" value="InterPro"/>
</dbReference>
<dbReference type="InterPro" id="IPR036388">
    <property type="entry name" value="WH-like_DNA-bd_sf"/>
</dbReference>
<dbReference type="Pfam" id="PF04542">
    <property type="entry name" value="Sigma70_r2"/>
    <property type="match status" value="1"/>
</dbReference>
<evidence type="ECO:0000256" key="1">
    <source>
        <dbReference type="ARBA" id="ARBA00010641"/>
    </source>
</evidence>
<dbReference type="Gene3D" id="1.10.10.10">
    <property type="entry name" value="Winged helix-like DNA-binding domain superfamily/Winged helix DNA-binding domain"/>
    <property type="match status" value="1"/>
</dbReference>
<keyword evidence="2" id="KW-0805">Transcription regulation</keyword>
<sequence>MGSAFSVPVQDETFPKQKFYTKLPGVEPNAILPRPISEQARAVAAAQTATSDEILISRIASGDKLAMQVLFARHHVRVFRFVLRLVRNEANAEDLISEVFLDVWRQAGKFEGRSSVSTWLLSIARFKALSSLRKKSEGELDDEAAEAIEDDADTPEVALQKKDKAQALRECLKSLSPEHQEIVDLVYYHEKTVEEASEILGIPENTVKTRLFYARKRLTELLKSAGIDRGWP</sequence>
<dbReference type="Proteomes" id="UP000515317">
    <property type="component" value="Chromosome"/>
</dbReference>
<dbReference type="CDD" id="cd06171">
    <property type="entry name" value="Sigma70_r4"/>
    <property type="match status" value="1"/>
</dbReference>
<gene>
    <name evidence="7" type="ORF">IZ6_16830</name>
</gene>
<dbReference type="NCBIfam" id="NF009168">
    <property type="entry name" value="PRK12515.1"/>
    <property type="match status" value="1"/>
</dbReference>
<dbReference type="InterPro" id="IPR013324">
    <property type="entry name" value="RNA_pol_sigma_r3/r4-like"/>
</dbReference>
<evidence type="ECO:0000256" key="3">
    <source>
        <dbReference type="ARBA" id="ARBA00023082"/>
    </source>
</evidence>
<dbReference type="GO" id="GO:0006352">
    <property type="term" value="P:DNA-templated transcription initiation"/>
    <property type="evidence" value="ECO:0007669"/>
    <property type="project" value="InterPro"/>
</dbReference>
<dbReference type="PANTHER" id="PTHR43133">
    <property type="entry name" value="RNA POLYMERASE ECF-TYPE SIGMA FACTO"/>
    <property type="match status" value="1"/>
</dbReference>
<comment type="similarity">
    <text evidence="1">Belongs to the sigma-70 factor family. ECF subfamily.</text>
</comment>
<dbReference type="KEGG" id="tso:IZ6_16830"/>
<dbReference type="SUPFAM" id="SSF88946">
    <property type="entry name" value="Sigma2 domain of RNA polymerase sigma factors"/>
    <property type="match status" value="1"/>
</dbReference>
<dbReference type="NCBIfam" id="TIGR02937">
    <property type="entry name" value="sigma70-ECF"/>
    <property type="match status" value="1"/>
</dbReference>
<dbReference type="InterPro" id="IPR013249">
    <property type="entry name" value="RNA_pol_sigma70_r4_t2"/>
</dbReference>